<dbReference type="OrthoDB" id="9796616at2"/>
<comment type="similarity">
    <text evidence="2">Belongs to the MreD family.</text>
</comment>
<name>A0A2L2XLQ2_9FIRM</name>
<dbReference type="EMBL" id="BFAV01000153">
    <property type="protein sequence ID" value="GBF34891.1"/>
    <property type="molecule type" value="Genomic_DNA"/>
</dbReference>
<proteinExistence type="inferred from homology"/>
<dbReference type="GO" id="GO:0008360">
    <property type="term" value="P:regulation of cell shape"/>
    <property type="evidence" value="ECO:0007669"/>
    <property type="project" value="UniProtKB-KW"/>
</dbReference>
<dbReference type="PIRSF" id="PIRSF037497">
    <property type="entry name" value="MreD_Clostridium/Treponema_prd"/>
    <property type="match status" value="1"/>
</dbReference>
<evidence type="ECO:0000256" key="5">
    <source>
        <dbReference type="ARBA" id="ARBA00022960"/>
    </source>
</evidence>
<feature type="transmembrane region" description="Helical" evidence="8">
    <location>
        <begin position="52"/>
        <end position="84"/>
    </location>
</feature>
<comment type="caution">
    <text evidence="9">The sequence shown here is derived from an EMBL/GenBank/DDBJ whole genome shotgun (WGS) entry which is preliminary data.</text>
</comment>
<evidence type="ECO:0000256" key="8">
    <source>
        <dbReference type="SAM" id="Phobius"/>
    </source>
</evidence>
<reference evidence="10" key="1">
    <citation type="submission" date="2018-02" db="EMBL/GenBank/DDBJ databases">
        <title>Genome sequence of Desulfocucumis palustris strain NAW-5.</title>
        <authorList>
            <person name="Watanabe M."/>
            <person name="Kojima H."/>
            <person name="Fukui M."/>
        </authorList>
    </citation>
    <scope>NUCLEOTIDE SEQUENCE [LARGE SCALE GENOMIC DNA]</scope>
    <source>
        <strain evidence="10">NAW-5</strain>
    </source>
</reference>
<comment type="subcellular location">
    <subcellularLocation>
        <location evidence="1">Cell membrane</location>
        <topology evidence="1">Multi-pass membrane protein</topology>
    </subcellularLocation>
</comment>
<dbReference type="Proteomes" id="UP000239549">
    <property type="component" value="Unassembled WGS sequence"/>
</dbReference>
<feature type="transmembrane region" description="Helical" evidence="8">
    <location>
        <begin position="96"/>
        <end position="116"/>
    </location>
</feature>
<evidence type="ECO:0000256" key="7">
    <source>
        <dbReference type="ARBA" id="ARBA00023136"/>
    </source>
</evidence>
<evidence type="ECO:0000256" key="3">
    <source>
        <dbReference type="ARBA" id="ARBA00022475"/>
    </source>
</evidence>
<sequence length="166" mass="18571">MRLMVLLIFSFVALLLQSSTFNSFQIWGIKPDLVLLIIVFNAFLRGHREGAFAGFCVGLLQDIITGSYIGLNALTYMAVGYLVGMTQSKLYKDSSLIMMFLMLAASLVEQFLKYLLMSYTGVLISPLVALIRVMIPTAIYTALLVPLLYKKFQHSNQNGWLSGRDV</sequence>
<evidence type="ECO:0000256" key="1">
    <source>
        <dbReference type="ARBA" id="ARBA00004651"/>
    </source>
</evidence>
<dbReference type="AlphaFoldDB" id="A0A2L2XLQ2"/>
<evidence type="ECO:0000313" key="9">
    <source>
        <dbReference type="EMBL" id="GBF34891.1"/>
    </source>
</evidence>
<dbReference type="InterPro" id="IPR017225">
    <property type="entry name" value="Cell_shape_determin_MreD_prd"/>
</dbReference>
<organism evidence="9 10">
    <name type="scientific">Desulfocucumis palustris</name>
    <dbReference type="NCBI Taxonomy" id="1898651"/>
    <lineage>
        <taxon>Bacteria</taxon>
        <taxon>Bacillati</taxon>
        <taxon>Bacillota</taxon>
        <taxon>Clostridia</taxon>
        <taxon>Eubacteriales</taxon>
        <taxon>Desulfocucumaceae</taxon>
        <taxon>Desulfocucumis</taxon>
    </lineage>
</organism>
<feature type="transmembrane region" description="Helical" evidence="8">
    <location>
        <begin position="122"/>
        <end position="149"/>
    </location>
</feature>
<evidence type="ECO:0000256" key="6">
    <source>
        <dbReference type="ARBA" id="ARBA00022989"/>
    </source>
</evidence>
<keyword evidence="4 8" id="KW-0812">Transmembrane</keyword>
<dbReference type="GO" id="GO:0005886">
    <property type="term" value="C:plasma membrane"/>
    <property type="evidence" value="ECO:0007669"/>
    <property type="project" value="UniProtKB-SubCell"/>
</dbReference>
<keyword evidence="7 8" id="KW-0472">Membrane</keyword>
<dbReference type="Pfam" id="PF04093">
    <property type="entry name" value="MreD"/>
    <property type="match status" value="1"/>
</dbReference>
<evidence type="ECO:0000256" key="2">
    <source>
        <dbReference type="ARBA" id="ARBA00007776"/>
    </source>
</evidence>
<keyword evidence="5" id="KW-0133">Cell shape</keyword>
<keyword evidence="10" id="KW-1185">Reference proteome</keyword>
<dbReference type="InterPro" id="IPR007227">
    <property type="entry name" value="Cell_shape_determining_MreD"/>
</dbReference>
<gene>
    <name evidence="9" type="ORF">DCCM_4011</name>
</gene>
<keyword evidence="3" id="KW-1003">Cell membrane</keyword>
<evidence type="ECO:0000313" key="10">
    <source>
        <dbReference type="Proteomes" id="UP000239549"/>
    </source>
</evidence>
<evidence type="ECO:0000256" key="4">
    <source>
        <dbReference type="ARBA" id="ARBA00022692"/>
    </source>
</evidence>
<accession>A0A2L2XLQ2</accession>
<keyword evidence="6 8" id="KW-1133">Transmembrane helix</keyword>
<dbReference type="NCBIfam" id="TIGR03426">
    <property type="entry name" value="shape_MreD"/>
    <property type="match status" value="1"/>
</dbReference>
<dbReference type="Gene3D" id="1.10.1760.20">
    <property type="match status" value="1"/>
</dbReference>
<protein>
    <submittedName>
        <fullName evidence="9">Rod shape-determining protein MreD</fullName>
    </submittedName>
</protein>